<dbReference type="Proteomes" id="UP000320179">
    <property type="component" value="Chromosome"/>
</dbReference>
<evidence type="ECO:0000313" key="12">
    <source>
        <dbReference type="Proteomes" id="UP000533080"/>
    </source>
</evidence>
<evidence type="ECO:0000313" key="10">
    <source>
        <dbReference type="EMBL" id="QDE65962.1"/>
    </source>
</evidence>
<evidence type="ECO:0000256" key="2">
    <source>
        <dbReference type="ARBA" id="ARBA00023015"/>
    </source>
</evidence>
<sequence length="182" mass="20634">MPPPPQALPAPEGAEPLDFERVHAQHAAFVWRTLRRMGVREADLEDVCQEAFLVVHRRLPEFDPRAPVAAWLFGICMRLASDHRKRAHVRRETPVAETPDEARPPEQLESVARTQARARLDRILDALDEDKRAVFVLFEIEQWAMADVAQAVGCPVQTAYARLYAARKQVQEAVARLQGGER</sequence>
<dbReference type="InterPro" id="IPR014284">
    <property type="entry name" value="RNA_pol_sigma-70_dom"/>
</dbReference>
<dbReference type="EMBL" id="CP017174">
    <property type="protein sequence ID" value="QDE65962.1"/>
    <property type="molecule type" value="Genomic_DNA"/>
</dbReference>
<evidence type="ECO:0000259" key="7">
    <source>
        <dbReference type="Pfam" id="PF04542"/>
    </source>
</evidence>
<name>A0A4Y6D9I3_MYXXA</name>
<evidence type="ECO:0000256" key="3">
    <source>
        <dbReference type="ARBA" id="ARBA00023082"/>
    </source>
</evidence>
<dbReference type="InterPro" id="IPR013249">
    <property type="entry name" value="RNA_pol_sigma70_r4_t2"/>
</dbReference>
<keyword evidence="4" id="KW-0238">DNA-binding</keyword>
<proteinExistence type="inferred from homology"/>
<dbReference type="AlphaFoldDB" id="A0A4Y6D9I3"/>
<feature type="region of interest" description="Disordered" evidence="6">
    <location>
        <begin position="89"/>
        <end position="111"/>
    </location>
</feature>
<organism evidence="9 12">
    <name type="scientific">Myxococcus xanthus</name>
    <dbReference type="NCBI Taxonomy" id="34"/>
    <lineage>
        <taxon>Bacteria</taxon>
        <taxon>Pseudomonadati</taxon>
        <taxon>Myxococcota</taxon>
        <taxon>Myxococcia</taxon>
        <taxon>Myxococcales</taxon>
        <taxon>Cystobacterineae</taxon>
        <taxon>Myxococcaceae</taxon>
        <taxon>Myxococcus</taxon>
    </lineage>
</organism>
<feature type="domain" description="RNA polymerase sigma-70 region 2" evidence="7">
    <location>
        <begin position="24"/>
        <end position="87"/>
    </location>
</feature>
<dbReference type="NCBIfam" id="TIGR02937">
    <property type="entry name" value="sigma70-ECF"/>
    <property type="match status" value="1"/>
</dbReference>
<feature type="compositionally biased region" description="Basic and acidic residues" evidence="6">
    <location>
        <begin position="90"/>
        <end position="106"/>
    </location>
</feature>
<evidence type="ECO:0000313" key="9">
    <source>
        <dbReference type="EMBL" id="NOJ77407.1"/>
    </source>
</evidence>
<reference evidence="10 11" key="1">
    <citation type="journal article" date="2019" name="Science">
        <title>Social genes are selection hotspots in kin groups of a soil microbe.</title>
        <authorList>
            <person name="Wielgoss S."/>
            <person name="Wolfensberger R."/>
            <person name="Sun L."/>
            <person name="Fiegna F."/>
            <person name="Velicer G.J."/>
        </authorList>
    </citation>
    <scope>NUCLEOTIDE SEQUENCE [LARGE SCALE GENOMIC DNA]</scope>
    <source>
        <strain evidence="10 11">MC3.5.9c15</strain>
    </source>
</reference>
<dbReference type="GO" id="GO:0016987">
    <property type="term" value="F:sigma factor activity"/>
    <property type="evidence" value="ECO:0007669"/>
    <property type="project" value="UniProtKB-KW"/>
</dbReference>
<dbReference type="InterPro" id="IPR007627">
    <property type="entry name" value="RNA_pol_sigma70_r2"/>
</dbReference>
<dbReference type="RefSeq" id="WP_140786907.1">
    <property type="nucleotide sequence ID" value="NZ_CP017169.1"/>
</dbReference>
<dbReference type="EMBL" id="JABFNT010000008">
    <property type="protein sequence ID" value="NOJ77407.1"/>
    <property type="molecule type" value="Genomic_DNA"/>
</dbReference>
<evidence type="ECO:0000256" key="6">
    <source>
        <dbReference type="SAM" id="MobiDB-lite"/>
    </source>
</evidence>
<dbReference type="InterPro" id="IPR036388">
    <property type="entry name" value="WH-like_DNA-bd_sf"/>
</dbReference>
<evidence type="ECO:0000256" key="5">
    <source>
        <dbReference type="ARBA" id="ARBA00023163"/>
    </source>
</evidence>
<evidence type="ECO:0000256" key="4">
    <source>
        <dbReference type="ARBA" id="ARBA00023125"/>
    </source>
</evidence>
<reference evidence="9 12" key="2">
    <citation type="submission" date="2020-05" db="EMBL/GenBank/DDBJ databases">
        <authorList>
            <person name="Whitworth D."/>
        </authorList>
    </citation>
    <scope>NUCLEOTIDE SEQUENCE [LARGE SCALE GENOMIC DNA]</scope>
    <source>
        <strain evidence="9 12">AM005</strain>
    </source>
</reference>
<keyword evidence="5" id="KW-0804">Transcription</keyword>
<dbReference type="GO" id="GO:0006352">
    <property type="term" value="P:DNA-templated transcription initiation"/>
    <property type="evidence" value="ECO:0007669"/>
    <property type="project" value="InterPro"/>
</dbReference>
<dbReference type="SUPFAM" id="SSF88946">
    <property type="entry name" value="Sigma2 domain of RNA polymerase sigma factors"/>
    <property type="match status" value="1"/>
</dbReference>
<dbReference type="Gene3D" id="1.10.1740.10">
    <property type="match status" value="1"/>
</dbReference>
<dbReference type="InterPro" id="IPR013324">
    <property type="entry name" value="RNA_pol_sigma_r3/r4-like"/>
</dbReference>
<dbReference type="Proteomes" id="UP000533080">
    <property type="component" value="Unassembled WGS sequence"/>
</dbReference>
<dbReference type="InterPro" id="IPR039425">
    <property type="entry name" value="RNA_pol_sigma-70-like"/>
</dbReference>
<dbReference type="Pfam" id="PF04542">
    <property type="entry name" value="Sigma70_r2"/>
    <property type="match status" value="1"/>
</dbReference>
<dbReference type="Gene3D" id="1.10.10.10">
    <property type="entry name" value="Winged helix-like DNA-binding domain superfamily/Winged helix DNA-binding domain"/>
    <property type="match status" value="1"/>
</dbReference>
<comment type="similarity">
    <text evidence="1">Belongs to the sigma-70 factor family. ECF subfamily.</text>
</comment>
<evidence type="ECO:0000313" key="11">
    <source>
        <dbReference type="Proteomes" id="UP000320179"/>
    </source>
</evidence>
<dbReference type="SUPFAM" id="SSF88659">
    <property type="entry name" value="Sigma3 and sigma4 domains of RNA polymerase sigma factors"/>
    <property type="match status" value="1"/>
</dbReference>
<dbReference type="Pfam" id="PF08281">
    <property type="entry name" value="Sigma70_r4_2"/>
    <property type="match status" value="1"/>
</dbReference>
<feature type="domain" description="RNA polymerase sigma factor 70 region 4 type 2" evidence="8">
    <location>
        <begin position="118"/>
        <end position="169"/>
    </location>
</feature>
<keyword evidence="2" id="KW-0805">Transcription regulation</keyword>
<dbReference type="InterPro" id="IPR013325">
    <property type="entry name" value="RNA_pol_sigma_r2"/>
</dbReference>
<evidence type="ECO:0000259" key="8">
    <source>
        <dbReference type="Pfam" id="PF08281"/>
    </source>
</evidence>
<accession>A0A4Y6D9I3</accession>
<dbReference type="GO" id="GO:0003677">
    <property type="term" value="F:DNA binding"/>
    <property type="evidence" value="ECO:0007669"/>
    <property type="project" value="UniProtKB-KW"/>
</dbReference>
<protein>
    <submittedName>
        <fullName evidence="9">Sigma-70 family RNA polymerase sigma factor</fullName>
    </submittedName>
</protein>
<dbReference type="PANTHER" id="PTHR43133:SF8">
    <property type="entry name" value="RNA POLYMERASE SIGMA FACTOR HI_1459-RELATED"/>
    <property type="match status" value="1"/>
</dbReference>
<keyword evidence="3" id="KW-0731">Sigma factor</keyword>
<gene>
    <name evidence="10" type="ORF">BHS09_02520</name>
    <name evidence="9" type="ORF">HNV28_03435</name>
</gene>
<evidence type="ECO:0000256" key="1">
    <source>
        <dbReference type="ARBA" id="ARBA00010641"/>
    </source>
</evidence>
<dbReference type="PANTHER" id="PTHR43133">
    <property type="entry name" value="RNA POLYMERASE ECF-TYPE SIGMA FACTO"/>
    <property type="match status" value="1"/>
</dbReference>